<dbReference type="STRING" id="436017.A4S474"/>
<evidence type="ECO:0000256" key="1">
    <source>
        <dbReference type="ARBA" id="ARBA00023012"/>
    </source>
</evidence>
<evidence type="ECO:0000256" key="2">
    <source>
        <dbReference type="PROSITE-ProRule" id="PRU00169"/>
    </source>
</evidence>
<name>A4S474_OSTLU</name>
<dbReference type="AlphaFoldDB" id="A4S474"/>
<dbReference type="Gene3D" id="3.40.50.2300">
    <property type="match status" value="1"/>
</dbReference>
<sequence>METRTRRTSATSGGDGPTATSDVHVLVVDDERICRTVTSSLLRKCGYRVTTAESGEEALELLRRGTEFHLLLTDVMMPGIDGPALLQIVRNDERLRDMPVIMMSANEHSDTVFRCIQYGAEDYLLKPVSRKAVKHMWQHVWRKSQ</sequence>
<dbReference type="CDD" id="cd17584">
    <property type="entry name" value="REC_typeB_ARR-like"/>
    <property type="match status" value="1"/>
</dbReference>
<evidence type="ECO:0000313" key="6">
    <source>
        <dbReference type="Proteomes" id="UP000001568"/>
    </source>
</evidence>
<feature type="modified residue" description="4-aspartylphosphate" evidence="2">
    <location>
        <position position="74"/>
    </location>
</feature>
<dbReference type="HOGENOM" id="CLU_000445_69_5_1"/>
<dbReference type="Pfam" id="PF00072">
    <property type="entry name" value="Response_reg"/>
    <property type="match status" value="1"/>
</dbReference>
<dbReference type="Proteomes" id="UP000001568">
    <property type="component" value="Chromosome 10"/>
</dbReference>
<dbReference type="InterPro" id="IPR011006">
    <property type="entry name" value="CheY-like_superfamily"/>
</dbReference>
<proteinExistence type="predicted"/>
<feature type="region of interest" description="Disordered" evidence="3">
    <location>
        <begin position="1"/>
        <end position="21"/>
    </location>
</feature>
<dbReference type="GO" id="GO:0009736">
    <property type="term" value="P:cytokinin-activated signaling pathway"/>
    <property type="evidence" value="ECO:0007669"/>
    <property type="project" value="InterPro"/>
</dbReference>
<keyword evidence="2" id="KW-0597">Phosphoprotein</keyword>
<evidence type="ECO:0000256" key="3">
    <source>
        <dbReference type="SAM" id="MobiDB-lite"/>
    </source>
</evidence>
<dbReference type="eggNOG" id="KOG1601">
    <property type="taxonomic scope" value="Eukaryota"/>
</dbReference>
<dbReference type="KEGG" id="olu:OSTLU_38278"/>
<dbReference type="GeneID" id="5003947"/>
<dbReference type="Gramene" id="ABO98515">
    <property type="protein sequence ID" value="ABO98515"/>
    <property type="gene ID" value="OSTLU_38278"/>
</dbReference>
<keyword evidence="6" id="KW-1185">Reference proteome</keyword>
<accession>A4S474</accession>
<gene>
    <name evidence="5" type="ORF">OSTLU_38278</name>
</gene>
<dbReference type="SUPFAM" id="SSF52172">
    <property type="entry name" value="CheY-like"/>
    <property type="match status" value="1"/>
</dbReference>
<dbReference type="GO" id="GO:0000160">
    <property type="term" value="P:phosphorelay signal transduction system"/>
    <property type="evidence" value="ECO:0007669"/>
    <property type="project" value="UniProtKB-KW"/>
</dbReference>
<dbReference type="SMART" id="SM00448">
    <property type="entry name" value="REC"/>
    <property type="match status" value="1"/>
</dbReference>
<feature type="non-terminal residue" evidence="5">
    <location>
        <position position="145"/>
    </location>
</feature>
<dbReference type="InterPro" id="IPR001789">
    <property type="entry name" value="Sig_transdc_resp-reg_receiver"/>
</dbReference>
<dbReference type="OMA" id="YIAAMVE"/>
<evidence type="ECO:0000313" key="5">
    <source>
        <dbReference type="EMBL" id="ABO98515.1"/>
    </source>
</evidence>
<dbReference type="EMBL" id="CP000590">
    <property type="protein sequence ID" value="ABO98515.1"/>
    <property type="molecule type" value="Genomic_DNA"/>
</dbReference>
<organism evidence="5 6">
    <name type="scientific">Ostreococcus lucimarinus (strain CCE9901)</name>
    <dbReference type="NCBI Taxonomy" id="436017"/>
    <lineage>
        <taxon>Eukaryota</taxon>
        <taxon>Viridiplantae</taxon>
        <taxon>Chlorophyta</taxon>
        <taxon>Mamiellophyceae</taxon>
        <taxon>Mamiellales</taxon>
        <taxon>Bathycoccaceae</taxon>
        <taxon>Ostreococcus</taxon>
    </lineage>
</organism>
<dbReference type="RefSeq" id="XP_001420222.1">
    <property type="nucleotide sequence ID" value="XM_001420185.1"/>
</dbReference>
<reference evidence="5 6" key="1">
    <citation type="journal article" date="2007" name="Proc. Natl. Acad. Sci. U.S.A.">
        <title>The tiny eukaryote Ostreococcus provides genomic insights into the paradox of plankton speciation.</title>
        <authorList>
            <person name="Palenik B."/>
            <person name="Grimwood J."/>
            <person name="Aerts A."/>
            <person name="Rouze P."/>
            <person name="Salamov A."/>
            <person name="Putnam N."/>
            <person name="Dupont C."/>
            <person name="Jorgensen R."/>
            <person name="Derelle E."/>
            <person name="Rombauts S."/>
            <person name="Zhou K."/>
            <person name="Otillar R."/>
            <person name="Merchant S.S."/>
            <person name="Podell S."/>
            <person name="Gaasterland T."/>
            <person name="Napoli C."/>
            <person name="Gendler K."/>
            <person name="Manuell A."/>
            <person name="Tai V."/>
            <person name="Vallon O."/>
            <person name="Piganeau G."/>
            <person name="Jancek S."/>
            <person name="Heijde M."/>
            <person name="Jabbari K."/>
            <person name="Bowler C."/>
            <person name="Lohr M."/>
            <person name="Robbens S."/>
            <person name="Werner G."/>
            <person name="Dubchak I."/>
            <person name="Pazour G.J."/>
            <person name="Ren Q."/>
            <person name="Paulsen I."/>
            <person name="Delwiche C."/>
            <person name="Schmutz J."/>
            <person name="Rokhsar D."/>
            <person name="Van de Peer Y."/>
            <person name="Moreau H."/>
            <person name="Grigoriev I.V."/>
        </authorList>
    </citation>
    <scope>NUCLEOTIDE SEQUENCE [LARGE SCALE GENOMIC DNA]</scope>
    <source>
        <strain evidence="5 6">CCE9901</strain>
    </source>
</reference>
<keyword evidence="1" id="KW-0902">Two-component regulatory system</keyword>
<dbReference type="PANTHER" id="PTHR43874:SF7">
    <property type="entry name" value="TWO-COMPONENT RESPONSE REGULATOR ARR10"/>
    <property type="match status" value="1"/>
</dbReference>
<dbReference type="OrthoDB" id="10262808at2759"/>
<dbReference type="InterPro" id="IPR045279">
    <property type="entry name" value="ARR-like"/>
</dbReference>
<feature type="domain" description="Response regulatory" evidence="4">
    <location>
        <begin position="24"/>
        <end position="141"/>
    </location>
</feature>
<dbReference type="PROSITE" id="PS50110">
    <property type="entry name" value="RESPONSE_REGULATORY"/>
    <property type="match status" value="1"/>
</dbReference>
<dbReference type="PANTHER" id="PTHR43874">
    <property type="entry name" value="TWO-COMPONENT RESPONSE REGULATOR"/>
    <property type="match status" value="1"/>
</dbReference>
<protein>
    <recommendedName>
        <fullName evidence="4">Response regulatory domain-containing protein</fullName>
    </recommendedName>
</protein>
<evidence type="ECO:0000259" key="4">
    <source>
        <dbReference type="PROSITE" id="PS50110"/>
    </source>
</evidence>